<comment type="subcellular location">
    <subcellularLocation>
        <location evidence="1">Membrane</location>
        <topology evidence="1">Multi-pass membrane protein</topology>
    </subcellularLocation>
</comment>
<keyword evidence="4 5" id="KW-0472">Membrane</keyword>
<feature type="transmembrane region" description="Helical" evidence="5">
    <location>
        <begin position="368"/>
        <end position="392"/>
    </location>
</feature>
<dbReference type="Proteomes" id="UP000036923">
    <property type="component" value="Unassembled WGS sequence"/>
</dbReference>
<evidence type="ECO:0000256" key="3">
    <source>
        <dbReference type="ARBA" id="ARBA00022989"/>
    </source>
</evidence>
<dbReference type="InterPro" id="IPR013525">
    <property type="entry name" value="ABC2_TM"/>
</dbReference>
<feature type="transmembrane region" description="Helical" evidence="5">
    <location>
        <begin position="327"/>
        <end position="347"/>
    </location>
</feature>
<organism evidence="7 8">
    <name type="scientific">Pseudobacteroides cellulosolvens ATCC 35603 = DSM 2933</name>
    <dbReference type="NCBI Taxonomy" id="398512"/>
    <lineage>
        <taxon>Bacteria</taxon>
        <taxon>Bacillati</taxon>
        <taxon>Bacillota</taxon>
        <taxon>Clostridia</taxon>
        <taxon>Eubacteriales</taxon>
        <taxon>Oscillospiraceae</taxon>
        <taxon>Pseudobacteroides</taxon>
    </lineage>
</organism>
<dbReference type="GO" id="GO:0016020">
    <property type="term" value="C:membrane"/>
    <property type="evidence" value="ECO:0007669"/>
    <property type="project" value="UniProtKB-SubCell"/>
</dbReference>
<proteinExistence type="predicted"/>
<dbReference type="PANTHER" id="PTHR43077:SF5">
    <property type="entry name" value="PHAGE INFECTION PROTEIN"/>
    <property type="match status" value="1"/>
</dbReference>
<dbReference type="InterPro" id="IPR051328">
    <property type="entry name" value="T7SS_ABC-Transporter"/>
</dbReference>
<keyword evidence="2 5" id="KW-0812">Transmembrane</keyword>
<keyword evidence="3 5" id="KW-1133">Transmembrane helix</keyword>
<evidence type="ECO:0000259" key="6">
    <source>
        <dbReference type="Pfam" id="PF12698"/>
    </source>
</evidence>
<protein>
    <submittedName>
        <fullName evidence="7">YhgE/Pip C-terminal domain protein</fullName>
    </submittedName>
</protein>
<feature type="transmembrane region" description="Helical" evidence="5">
    <location>
        <begin position="398"/>
        <end position="418"/>
    </location>
</feature>
<accession>A0A0L6JWJ8</accession>
<gene>
    <name evidence="7" type="ORF">Bccel_5493</name>
</gene>
<dbReference type="EMBL" id="LGTC01000001">
    <property type="protein sequence ID" value="KNY30216.1"/>
    <property type="molecule type" value="Genomic_DNA"/>
</dbReference>
<evidence type="ECO:0000313" key="8">
    <source>
        <dbReference type="Proteomes" id="UP000036923"/>
    </source>
</evidence>
<feature type="transmembrane region" description="Helical" evidence="5">
    <location>
        <begin position="425"/>
        <end position="445"/>
    </location>
</feature>
<dbReference type="Gene3D" id="1.10.287.950">
    <property type="entry name" value="Methyl-accepting chemotaxis protein"/>
    <property type="match status" value="1"/>
</dbReference>
<sequence length="526" mass="54981">MMNAQLENINNSNLSQEDKAKQSAVIMAATISGIKDINEKINTNIETQLRATASAAHPLAVNLKQLQEGTKQISEGTGRLAVGLADTQSKAAAGVDKLINGLNEIQTGNSGVLKGLNTATQKTGELASGLDKLSGGAVSLKDGLKTVNDGNISLKDGLNTAATKTGELSTGLTTIGTGIKSLKDGLETVNNGTITLKDGLNTAVAKTGELSGGLGTLSGGASSLRDGLKIVNDGSISLKEGLNTAAGKSGELLDGLGKLSGGAVSLKSGLQDANEGAIKLKEGLNGGYNKLSDKLKFNSESMSVFVSEPVKVKDESINHVNHYGEGLAPYFISLSLWIGIMLMNLVLTLGKTLKLFKSKLMSSFSGKFLVGILLAVMEALILSFVLVKWIGIDPVSIPWLYIMNIFIAVVFFGIMYGVSNGLGILGAPLMFIVLILQLASSGGTFPIETAPKLFGIVGEKLPMTYTVNALRMVISGVNSAILGNDIRTLLIIMVACLCGGLIIRPIINLGKKMHNRLLVRNLASEN</sequence>
<dbReference type="PANTHER" id="PTHR43077">
    <property type="entry name" value="TRANSPORT PERMEASE YVFS-RELATED"/>
    <property type="match status" value="1"/>
</dbReference>
<dbReference type="GO" id="GO:0140359">
    <property type="term" value="F:ABC-type transporter activity"/>
    <property type="evidence" value="ECO:0007669"/>
    <property type="project" value="InterPro"/>
</dbReference>
<comment type="caution">
    <text evidence="7">The sequence shown here is derived from an EMBL/GenBank/DDBJ whole genome shotgun (WGS) entry which is preliminary data.</text>
</comment>
<name>A0A0L6JWJ8_9FIRM</name>
<evidence type="ECO:0000256" key="5">
    <source>
        <dbReference type="SAM" id="Phobius"/>
    </source>
</evidence>
<evidence type="ECO:0000256" key="1">
    <source>
        <dbReference type="ARBA" id="ARBA00004141"/>
    </source>
</evidence>
<dbReference type="eggNOG" id="COG1511">
    <property type="taxonomic scope" value="Bacteria"/>
</dbReference>
<dbReference type="Pfam" id="PF12698">
    <property type="entry name" value="ABC2_membrane_3"/>
    <property type="match status" value="1"/>
</dbReference>
<dbReference type="InterPro" id="IPR017501">
    <property type="entry name" value="Phage_infect_YhgE_C"/>
</dbReference>
<evidence type="ECO:0000256" key="2">
    <source>
        <dbReference type="ARBA" id="ARBA00022692"/>
    </source>
</evidence>
<dbReference type="AlphaFoldDB" id="A0A0L6JWJ8"/>
<dbReference type="RefSeq" id="WP_050753910.1">
    <property type="nucleotide sequence ID" value="NZ_LGTC01000001.1"/>
</dbReference>
<reference evidence="8" key="1">
    <citation type="submission" date="2015-07" db="EMBL/GenBank/DDBJ databases">
        <title>Near-Complete Genome Sequence of the Cellulolytic Bacterium Bacteroides (Pseudobacteroides) cellulosolvens ATCC 35603.</title>
        <authorList>
            <person name="Dassa B."/>
            <person name="Utturkar S.M."/>
            <person name="Klingeman D.M."/>
            <person name="Hurt R.A."/>
            <person name="Keller M."/>
            <person name="Xu J."/>
            <person name="Reddy Y.H.K."/>
            <person name="Borovok I."/>
            <person name="Grinberg I.R."/>
            <person name="Lamed R."/>
            <person name="Zhivin O."/>
            <person name="Bayer E.A."/>
            <person name="Brown S.D."/>
        </authorList>
    </citation>
    <scope>NUCLEOTIDE SEQUENCE [LARGE SCALE GENOMIC DNA]</scope>
    <source>
        <strain evidence="8">DSM 2933</strain>
    </source>
</reference>
<dbReference type="STRING" id="398512.Bccel_5493"/>
<dbReference type="PATRIC" id="fig|398512.5.peg.5765"/>
<feature type="transmembrane region" description="Helical" evidence="5">
    <location>
        <begin position="486"/>
        <end position="507"/>
    </location>
</feature>
<keyword evidence="8" id="KW-1185">Reference proteome</keyword>
<evidence type="ECO:0000256" key="4">
    <source>
        <dbReference type="ARBA" id="ARBA00023136"/>
    </source>
</evidence>
<dbReference type="NCBIfam" id="TIGR03062">
    <property type="entry name" value="pip_yhgE_Cterm"/>
    <property type="match status" value="1"/>
</dbReference>
<feature type="domain" description="ABC-2 type transporter transmembrane" evidence="6">
    <location>
        <begin position="290"/>
        <end position="501"/>
    </location>
</feature>
<evidence type="ECO:0000313" key="7">
    <source>
        <dbReference type="EMBL" id="KNY30216.1"/>
    </source>
</evidence>